<evidence type="ECO:0000313" key="3">
    <source>
        <dbReference type="Proteomes" id="UP000011200"/>
    </source>
</evidence>
<feature type="transmembrane region" description="Helical" evidence="1">
    <location>
        <begin position="21"/>
        <end position="45"/>
    </location>
</feature>
<reference evidence="2 3" key="1">
    <citation type="journal article" date="2013" name="Genome Announc.">
        <title>Draft genome sequence of MKD8, a conjugal recipient Mycobacterium smegmatis strain.</title>
        <authorList>
            <person name="Gray T.A."/>
            <person name="Palumbo M.J."/>
            <person name="Derbyshire K.M."/>
        </authorList>
    </citation>
    <scope>NUCLEOTIDE SEQUENCE [LARGE SCALE GENOMIC DNA]</scope>
    <source>
        <strain evidence="2 3">MKD8</strain>
    </source>
</reference>
<feature type="transmembrane region" description="Helical" evidence="1">
    <location>
        <begin position="94"/>
        <end position="114"/>
    </location>
</feature>
<gene>
    <name evidence="2" type="ORF">D806_018020</name>
</gene>
<dbReference type="EMBL" id="CP027541">
    <property type="protein sequence ID" value="AWT52786.1"/>
    <property type="molecule type" value="Genomic_DNA"/>
</dbReference>
<name>A0A2U9PM50_MYCSE</name>
<protein>
    <submittedName>
        <fullName evidence="2">Uncharacterized protein</fullName>
    </submittedName>
</protein>
<evidence type="ECO:0000256" key="1">
    <source>
        <dbReference type="SAM" id="Phobius"/>
    </source>
</evidence>
<dbReference type="AlphaFoldDB" id="A0A2U9PM50"/>
<dbReference type="RefSeq" id="WP_003893188.1">
    <property type="nucleotide sequence ID" value="NZ_CP027541.1"/>
</dbReference>
<proteinExistence type="predicted"/>
<evidence type="ECO:0000313" key="2">
    <source>
        <dbReference type="EMBL" id="AWT52786.1"/>
    </source>
</evidence>
<dbReference type="Proteomes" id="UP000011200">
    <property type="component" value="Chromosome"/>
</dbReference>
<reference evidence="3" key="2">
    <citation type="submission" date="2018-03" db="EMBL/GenBank/DDBJ databases">
        <authorList>
            <person name="Derbyshire K."/>
            <person name="Gray T.A."/>
            <person name="Champion M."/>
        </authorList>
    </citation>
    <scope>NUCLEOTIDE SEQUENCE [LARGE SCALE GENOMIC DNA]</scope>
    <source>
        <strain evidence="3">MKD8</strain>
    </source>
</reference>
<feature type="transmembrane region" description="Helical" evidence="1">
    <location>
        <begin position="65"/>
        <end position="87"/>
    </location>
</feature>
<keyword evidence="1" id="KW-0812">Transmembrane</keyword>
<accession>A0A2U9PM50</accession>
<keyword evidence="1" id="KW-1133">Transmembrane helix</keyword>
<organism evidence="2 3">
    <name type="scientific">Mycolicibacterium smegmatis (strain MKD8)</name>
    <name type="common">Mycobacterium smegmatis</name>
    <dbReference type="NCBI Taxonomy" id="1214915"/>
    <lineage>
        <taxon>Bacteria</taxon>
        <taxon>Bacillati</taxon>
        <taxon>Actinomycetota</taxon>
        <taxon>Actinomycetes</taxon>
        <taxon>Mycobacteriales</taxon>
        <taxon>Mycobacteriaceae</taxon>
        <taxon>Mycolicibacterium</taxon>
    </lineage>
</organism>
<keyword evidence="1" id="KW-0472">Membrane</keyword>
<sequence>MTPNTSKAQIEQTETGRKTRISATWVLALLTIPAAVAVFLYGMGAVMSMAGCADDACANQGPGEFWFGVLFYGAPVVPVVVIALTVFTARARRGILVPIIGLALLAIDFIVLALTF</sequence>